<dbReference type="EMBL" id="VZSE01011883">
    <property type="protein sequence ID" value="NWX63886.1"/>
    <property type="molecule type" value="Genomic_DNA"/>
</dbReference>
<keyword evidence="6" id="KW-0813">Transport</keyword>
<keyword evidence="11" id="KW-1185">Reference proteome</keyword>
<dbReference type="InterPro" id="IPR008250">
    <property type="entry name" value="ATPase_P-typ_transduc_dom_A_sf"/>
</dbReference>
<evidence type="ECO:0000256" key="3">
    <source>
        <dbReference type="ARBA" id="ARBA00022796"/>
    </source>
</evidence>
<keyword evidence="6" id="KW-0406">Ion transport</keyword>
<dbReference type="SUPFAM" id="SSF81653">
    <property type="entry name" value="Calcium ATPase, transduction domain A"/>
    <property type="match status" value="1"/>
</dbReference>
<feature type="domain" description="HMA" evidence="9">
    <location>
        <begin position="29"/>
        <end position="95"/>
    </location>
</feature>
<dbReference type="CDD" id="cd00371">
    <property type="entry name" value="HMA"/>
    <property type="match status" value="6"/>
</dbReference>
<keyword evidence="8" id="KW-1133">Transmembrane helix</keyword>
<evidence type="ECO:0000313" key="11">
    <source>
        <dbReference type="Proteomes" id="UP000587587"/>
    </source>
</evidence>
<dbReference type="GO" id="GO:0012505">
    <property type="term" value="C:endomembrane system"/>
    <property type="evidence" value="ECO:0007669"/>
    <property type="project" value="UniProtKB-SubCell"/>
</dbReference>
<dbReference type="Gene3D" id="3.30.70.100">
    <property type="match status" value="6"/>
</dbReference>
<dbReference type="Pfam" id="PF00122">
    <property type="entry name" value="E1-E2_ATPase"/>
    <property type="match status" value="1"/>
</dbReference>
<comment type="caution">
    <text evidence="10">The sequence shown here is derived from an EMBL/GenBank/DDBJ whole genome shotgun (WGS) entry which is preliminary data.</text>
</comment>
<evidence type="ECO:0000313" key="10">
    <source>
        <dbReference type="EMBL" id="NWX63886.1"/>
    </source>
</evidence>
<protein>
    <submittedName>
        <fullName evidence="10">ATP7B ATPase</fullName>
    </submittedName>
</protein>
<feature type="domain" description="HMA" evidence="9">
    <location>
        <begin position="326"/>
        <end position="392"/>
    </location>
</feature>
<feature type="domain" description="HMA" evidence="9">
    <location>
        <begin position="226"/>
        <end position="292"/>
    </location>
</feature>
<gene>
    <name evidence="10" type="primary">Atp7b_0</name>
    <name evidence="10" type="ORF">PROCAF_R02018</name>
</gene>
<feature type="transmembrane region" description="Helical" evidence="8">
    <location>
        <begin position="726"/>
        <end position="747"/>
    </location>
</feature>
<dbReference type="InterPro" id="IPR006121">
    <property type="entry name" value="HMA_dom"/>
</dbReference>
<evidence type="ECO:0000256" key="6">
    <source>
        <dbReference type="ARBA" id="ARBA00023065"/>
    </source>
</evidence>
<dbReference type="InterPro" id="IPR006122">
    <property type="entry name" value="HMA_Cu_ion-bd"/>
</dbReference>
<evidence type="ECO:0000256" key="1">
    <source>
        <dbReference type="ARBA" id="ARBA00004127"/>
    </source>
</evidence>
<dbReference type="InterPro" id="IPR017969">
    <property type="entry name" value="Heavy-metal-associated_CS"/>
</dbReference>
<evidence type="ECO:0000256" key="4">
    <source>
        <dbReference type="ARBA" id="ARBA00022967"/>
    </source>
</evidence>
<keyword evidence="8" id="KW-0812">Transmembrane</keyword>
<dbReference type="GO" id="GO:0005507">
    <property type="term" value="F:copper ion binding"/>
    <property type="evidence" value="ECO:0007669"/>
    <property type="project" value="InterPro"/>
</dbReference>
<keyword evidence="3" id="KW-0187">Copper transport</keyword>
<feature type="transmembrane region" description="Helical" evidence="8">
    <location>
        <begin position="698"/>
        <end position="720"/>
    </location>
</feature>
<feature type="non-terminal residue" evidence="10">
    <location>
        <position position="1"/>
    </location>
</feature>
<comment type="subcellular location">
    <subcellularLocation>
        <location evidence="1">Endomembrane system</location>
        <topology evidence="1">Multi-pass membrane protein</topology>
    </subcellularLocation>
</comment>
<dbReference type="Pfam" id="PF00403">
    <property type="entry name" value="HMA"/>
    <property type="match status" value="6"/>
</dbReference>
<feature type="transmembrane region" description="Helical" evidence="8">
    <location>
        <begin position="643"/>
        <end position="665"/>
    </location>
</feature>
<evidence type="ECO:0000256" key="2">
    <source>
        <dbReference type="ARBA" id="ARBA00022723"/>
    </source>
</evidence>
<dbReference type="PROSITE" id="PS50846">
    <property type="entry name" value="HMA_2"/>
    <property type="match status" value="6"/>
</dbReference>
<dbReference type="SUPFAM" id="SSF55008">
    <property type="entry name" value="HMA, heavy metal-associated domain"/>
    <property type="match status" value="6"/>
</dbReference>
<feature type="region of interest" description="Disordered" evidence="7">
    <location>
        <begin position="413"/>
        <end position="454"/>
    </location>
</feature>
<dbReference type="PANTHER" id="PTHR46594:SF8">
    <property type="entry name" value="P-TYPE CU(+) TRANSPORTER"/>
    <property type="match status" value="1"/>
</dbReference>
<evidence type="ECO:0000256" key="7">
    <source>
        <dbReference type="SAM" id="MobiDB-lite"/>
    </source>
</evidence>
<dbReference type="FunFam" id="3.30.70.100:FF:000001">
    <property type="entry name" value="ATPase copper transporting beta"/>
    <property type="match status" value="5"/>
</dbReference>
<dbReference type="PROSITE" id="PS01047">
    <property type="entry name" value="HMA_1"/>
    <property type="match status" value="6"/>
</dbReference>
<dbReference type="FunFam" id="3.30.70.100:FF:000009">
    <property type="entry name" value="ATPase copper transporting beta"/>
    <property type="match status" value="1"/>
</dbReference>
<name>A0A7K6XXH4_9PASE</name>
<dbReference type="GO" id="GO:0006825">
    <property type="term" value="P:copper ion transport"/>
    <property type="evidence" value="ECO:0007669"/>
    <property type="project" value="UniProtKB-KW"/>
</dbReference>
<feature type="non-terminal residue" evidence="10">
    <location>
        <position position="826"/>
    </location>
</feature>
<reference evidence="10 11" key="1">
    <citation type="submission" date="2019-09" db="EMBL/GenBank/DDBJ databases">
        <title>Bird 10,000 Genomes (B10K) Project - Family phase.</title>
        <authorList>
            <person name="Zhang G."/>
        </authorList>
    </citation>
    <scope>NUCLEOTIDE SEQUENCE [LARGE SCALE GENOMIC DNA]</scope>
    <source>
        <strain evidence="10">B10K-UC-030-53</strain>
    </source>
</reference>
<keyword evidence="8" id="KW-0472">Membrane</keyword>
<dbReference type="PANTHER" id="PTHR46594">
    <property type="entry name" value="P-TYPE CATION-TRANSPORTING ATPASE"/>
    <property type="match status" value="1"/>
</dbReference>
<dbReference type="NCBIfam" id="TIGR00003">
    <property type="entry name" value="copper ion binding protein"/>
    <property type="match status" value="5"/>
</dbReference>
<feature type="domain" description="HMA" evidence="9">
    <location>
        <begin position="457"/>
        <end position="523"/>
    </location>
</feature>
<proteinExistence type="predicted"/>
<dbReference type="Proteomes" id="UP000587587">
    <property type="component" value="Unassembled WGS sequence"/>
</dbReference>
<evidence type="ECO:0000256" key="5">
    <source>
        <dbReference type="ARBA" id="ARBA00023008"/>
    </source>
</evidence>
<dbReference type="AlphaFoldDB" id="A0A7K6XXH4"/>
<sequence length="826" mass="89947">PTMKHNFAFDNMGYEESSETMPSPPSQEHTVVVHIVGMTCQSCVQSIEGQISKVKGILRIKVSFEQNNAVIKYLQSEISPEQICQEILDMGFDANIAEEKLTTATVNLPSLKEAVAKFRVEGMTCQSCVTSIEGKIRKLHGVAKIKVSLDNQEAIIAYHPYIIQPDDLKRHISDLGYDCTIKSKPAPLKLGALDVQRLQNANPRETPASLESDGLDPLVTEMGSTATVTVQIEGMHCKSCVRNIEGNISDLPGIKSINVSLEHKCAVVQYSPDLITLSALQQAMESLPPGNFKVSLLSGSEANKAASPSGAFTCNVVRQPPQGTARRAVIKIDGMTCSSCVQSIEGAVSQRQGVQRVAVSLAGSTGTIRYDPAVTSGEELRAAIEDMGFDASVLTGNMYCAFIQDTATGEHRCQPDASKAAVQPRAPQPPRQGDASDALPDIPHPDGSNQLSGPTEEKCVLQITGMTCASCVSTIERNLQKEDGIVSVLVALMAGKADIKYKPELIQPLEIAQLIQNLGFEATIMENNSETEGQVELLITGMTCASCVHNIESKLMRTNGIFSASIALATSKAHIQFDPEIIGPRDIIKVIKKFYHSSCHRHYISLNHTDHKIYSYHHPDVDKTVFFFFISVSTLLGSAMPSLMYYMVLILLWAVLCPLLLLILIQVCPCLHQQFLGGWYFYVQAYKSLRHKMANMDVLIVLATTIAYLYSCVILIVAITEKAEKSPVTFFDTPPMLFVFIALGRWLEHIAKGKTSEALAKLMSLQATEATVVTLGPGYSIVREEQVPVELVQRGDIIKVVPGGKFPVDGKVIEGSSMADESLITG</sequence>
<dbReference type="InterPro" id="IPR059000">
    <property type="entry name" value="ATPase_P-type_domA"/>
</dbReference>
<accession>A0A7K6XXH4</accession>
<dbReference type="Gene3D" id="2.70.150.10">
    <property type="entry name" value="Calcium-transporting ATPase, cytoplasmic transduction domain A"/>
    <property type="match status" value="1"/>
</dbReference>
<feature type="domain" description="HMA" evidence="9">
    <location>
        <begin position="533"/>
        <end position="599"/>
    </location>
</feature>
<evidence type="ECO:0000256" key="8">
    <source>
        <dbReference type="SAM" id="Phobius"/>
    </source>
</evidence>
<keyword evidence="5" id="KW-0186">Copper</keyword>
<dbReference type="InterPro" id="IPR036163">
    <property type="entry name" value="HMA_dom_sf"/>
</dbReference>
<organism evidence="10 11">
    <name type="scientific">Promerops cafer</name>
    <name type="common">Cape sugarbird</name>
    <dbReference type="NCBI Taxonomy" id="254652"/>
    <lineage>
        <taxon>Eukaryota</taxon>
        <taxon>Metazoa</taxon>
        <taxon>Chordata</taxon>
        <taxon>Craniata</taxon>
        <taxon>Vertebrata</taxon>
        <taxon>Euteleostomi</taxon>
        <taxon>Archelosauria</taxon>
        <taxon>Archosauria</taxon>
        <taxon>Dinosauria</taxon>
        <taxon>Saurischia</taxon>
        <taxon>Theropoda</taxon>
        <taxon>Coelurosauria</taxon>
        <taxon>Aves</taxon>
        <taxon>Neognathae</taxon>
        <taxon>Neoaves</taxon>
        <taxon>Telluraves</taxon>
        <taxon>Australaves</taxon>
        <taxon>Passeriformes</taxon>
        <taxon>Passeroidea</taxon>
        <taxon>Nectariniidae</taxon>
        <taxon>Promerops</taxon>
    </lineage>
</organism>
<evidence type="ECO:0000259" key="9">
    <source>
        <dbReference type="PROSITE" id="PS50846"/>
    </source>
</evidence>
<keyword evidence="4" id="KW-1278">Translocase</keyword>
<feature type="domain" description="HMA" evidence="9">
    <location>
        <begin position="114"/>
        <end position="180"/>
    </location>
</feature>
<keyword evidence="2" id="KW-0479">Metal-binding</keyword>
<dbReference type="PRINTS" id="PR00942">
    <property type="entry name" value="CUATPASEI"/>
</dbReference>